<protein>
    <submittedName>
        <fullName evidence="1">Uncharacterized protein</fullName>
    </submittedName>
</protein>
<gene>
    <name evidence="1" type="ORF">J4215_01495</name>
</gene>
<comment type="caution">
    <text evidence="1">The sequence shown here is derived from an EMBL/GenBank/DDBJ whole genome shotgun (WGS) entry which is preliminary data.</text>
</comment>
<name>A0A8T4L6R8_9ARCH</name>
<dbReference type="AlphaFoldDB" id="A0A8T4L6R8"/>
<evidence type="ECO:0000313" key="2">
    <source>
        <dbReference type="Proteomes" id="UP000675968"/>
    </source>
</evidence>
<organism evidence="1 2">
    <name type="scientific">Candidatus Iainarchaeum sp</name>
    <dbReference type="NCBI Taxonomy" id="3101447"/>
    <lineage>
        <taxon>Archaea</taxon>
        <taxon>Candidatus Iainarchaeota</taxon>
        <taxon>Candidatus Iainarchaeia</taxon>
        <taxon>Candidatus Iainarchaeales</taxon>
        <taxon>Candidatus Iainarchaeaceae</taxon>
        <taxon>Candidatus Iainarchaeum</taxon>
    </lineage>
</organism>
<evidence type="ECO:0000313" key="1">
    <source>
        <dbReference type="EMBL" id="MBS3061239.1"/>
    </source>
</evidence>
<dbReference type="Proteomes" id="UP000675968">
    <property type="component" value="Unassembled WGS sequence"/>
</dbReference>
<reference evidence="1" key="1">
    <citation type="submission" date="2021-03" db="EMBL/GenBank/DDBJ databases">
        <authorList>
            <person name="Jaffe A."/>
        </authorList>
    </citation>
    <scope>NUCLEOTIDE SEQUENCE</scope>
    <source>
        <strain evidence="1">RIFCSPLOWO2_01_FULL_AR10_48_17</strain>
    </source>
</reference>
<sequence>MNRARISLRNLIRLKKPHPVPRPVSGFSNPERMQERLVHQITRLPGRFHPNYKNGIEGLTATVSQQIRLAITAPRIGFRIGLLETATGLREVRLELERGKPCRLTIQHVQEQRKVG</sequence>
<reference evidence="1" key="2">
    <citation type="submission" date="2021-05" db="EMBL/GenBank/DDBJ databases">
        <title>Protein family content uncovers lineage relationships and bacterial pathway maintenance mechanisms in DPANN archaea.</title>
        <authorList>
            <person name="Castelle C.J."/>
            <person name="Meheust R."/>
            <person name="Jaffe A.L."/>
            <person name="Seitz K."/>
            <person name="Gong X."/>
            <person name="Baker B.J."/>
            <person name="Banfield J.F."/>
        </authorList>
    </citation>
    <scope>NUCLEOTIDE SEQUENCE</scope>
    <source>
        <strain evidence="1">RIFCSPLOWO2_01_FULL_AR10_48_17</strain>
    </source>
</reference>
<accession>A0A8T4L6R8</accession>
<dbReference type="EMBL" id="JAGVWC010000008">
    <property type="protein sequence ID" value="MBS3061239.1"/>
    <property type="molecule type" value="Genomic_DNA"/>
</dbReference>
<proteinExistence type="predicted"/>